<keyword evidence="2" id="KW-1185">Reference proteome</keyword>
<protein>
    <submittedName>
        <fullName evidence="1">Uncharacterized protein</fullName>
    </submittedName>
</protein>
<dbReference type="Proteomes" id="UP001497512">
    <property type="component" value="Chromosome 8"/>
</dbReference>
<evidence type="ECO:0000313" key="2">
    <source>
        <dbReference type="Proteomes" id="UP001497512"/>
    </source>
</evidence>
<reference evidence="1" key="1">
    <citation type="submission" date="2024-02" db="EMBL/GenBank/DDBJ databases">
        <authorList>
            <consortium name="ELIXIR-Norway"/>
            <consortium name="Elixir Norway"/>
        </authorList>
    </citation>
    <scope>NUCLEOTIDE SEQUENCE</scope>
</reference>
<accession>A0ABP0UXU4</accession>
<organism evidence="1 2">
    <name type="scientific">Sphagnum troendelagicum</name>
    <dbReference type="NCBI Taxonomy" id="128251"/>
    <lineage>
        <taxon>Eukaryota</taxon>
        <taxon>Viridiplantae</taxon>
        <taxon>Streptophyta</taxon>
        <taxon>Embryophyta</taxon>
        <taxon>Bryophyta</taxon>
        <taxon>Sphagnophytina</taxon>
        <taxon>Sphagnopsida</taxon>
        <taxon>Sphagnales</taxon>
        <taxon>Sphagnaceae</taxon>
        <taxon>Sphagnum</taxon>
    </lineage>
</organism>
<name>A0ABP0UXU4_9BRYO</name>
<evidence type="ECO:0000313" key="1">
    <source>
        <dbReference type="EMBL" id="CAK9233230.1"/>
    </source>
</evidence>
<proteinExistence type="predicted"/>
<gene>
    <name evidence="1" type="ORF">CSSPTR1EN2_LOCUS21382</name>
</gene>
<dbReference type="EMBL" id="OZ019900">
    <property type="protein sequence ID" value="CAK9233230.1"/>
    <property type="molecule type" value="Genomic_DNA"/>
</dbReference>
<sequence length="183" mass="20540">MKVRPRLTKAIPTTTAEILRQPIFGNPLVLNEREIPLGLSGLSEGNVFARADYTRTKDLWNFRRQEWKSLFELGMSYHASNKKCKESIIASIPWTLTESSSPMRNGDWISDLAPSTGAPLEWIYFILVATPGQARAIKFKRMTPNGRIQASTNQIITITTGPLLLVRILSQESSLAILESPRN</sequence>